<dbReference type="Pfam" id="PF17919">
    <property type="entry name" value="RT_RNaseH_2"/>
    <property type="match status" value="1"/>
</dbReference>
<dbReference type="Gene3D" id="3.10.20.370">
    <property type="match status" value="1"/>
</dbReference>
<dbReference type="InterPro" id="IPR043128">
    <property type="entry name" value="Rev_trsase/Diguanyl_cyclase"/>
</dbReference>
<keyword evidence="3" id="KW-0540">Nuclease</keyword>
<protein>
    <submittedName>
        <fullName evidence="9">Reverse transcriptase domain-containing protein</fullName>
    </submittedName>
</protein>
<keyword evidence="8" id="KW-1185">Reference proteome</keyword>
<dbReference type="STRING" id="70415.A0A5S6QLY6"/>
<reference evidence="9" key="1">
    <citation type="submission" date="2019-12" db="UniProtKB">
        <authorList>
            <consortium name="WormBaseParasite"/>
        </authorList>
    </citation>
    <scope>IDENTIFICATION</scope>
</reference>
<dbReference type="PROSITE" id="PS50878">
    <property type="entry name" value="RT_POL"/>
    <property type="match status" value="1"/>
</dbReference>
<dbReference type="SUPFAM" id="SSF56672">
    <property type="entry name" value="DNA/RNA polymerases"/>
    <property type="match status" value="1"/>
</dbReference>
<dbReference type="InterPro" id="IPR000477">
    <property type="entry name" value="RT_dom"/>
</dbReference>
<dbReference type="Pfam" id="PF00078">
    <property type="entry name" value="RVT_1"/>
    <property type="match status" value="1"/>
</dbReference>
<evidence type="ECO:0000256" key="1">
    <source>
        <dbReference type="ARBA" id="ARBA00022679"/>
    </source>
</evidence>
<evidence type="ECO:0000256" key="6">
    <source>
        <dbReference type="ARBA" id="ARBA00023268"/>
    </source>
</evidence>
<keyword evidence="6" id="KW-0511">Multifunctional enzyme</keyword>
<dbReference type="Pfam" id="PF13650">
    <property type="entry name" value="Asp_protease_2"/>
    <property type="match status" value="1"/>
</dbReference>
<organism evidence="8 9">
    <name type="scientific">Trichuris muris</name>
    <name type="common">Mouse whipworm</name>
    <dbReference type="NCBI Taxonomy" id="70415"/>
    <lineage>
        <taxon>Eukaryota</taxon>
        <taxon>Metazoa</taxon>
        <taxon>Ecdysozoa</taxon>
        <taxon>Nematoda</taxon>
        <taxon>Enoplea</taxon>
        <taxon>Dorylaimia</taxon>
        <taxon>Trichinellida</taxon>
        <taxon>Trichuridae</taxon>
        <taxon>Trichuris</taxon>
    </lineage>
</organism>
<evidence type="ECO:0000313" key="9">
    <source>
        <dbReference type="WBParaSite" id="TMUE_2000008351.1"/>
    </source>
</evidence>
<dbReference type="Proteomes" id="UP000046395">
    <property type="component" value="Unassembled WGS sequence"/>
</dbReference>
<dbReference type="CDD" id="cd09274">
    <property type="entry name" value="RNase_HI_RT_Ty3"/>
    <property type="match status" value="1"/>
</dbReference>
<proteinExistence type="predicted"/>
<name>A0A5S6QLY6_TRIMR</name>
<dbReference type="Gene3D" id="2.40.70.10">
    <property type="entry name" value="Acid Proteases"/>
    <property type="match status" value="1"/>
</dbReference>
<dbReference type="SUPFAM" id="SSF50630">
    <property type="entry name" value="Acid proteases"/>
    <property type="match status" value="1"/>
</dbReference>
<dbReference type="GO" id="GO:0004519">
    <property type="term" value="F:endonuclease activity"/>
    <property type="evidence" value="ECO:0007669"/>
    <property type="project" value="UniProtKB-KW"/>
</dbReference>
<dbReference type="InterPro" id="IPR041577">
    <property type="entry name" value="RT_RNaseH_2"/>
</dbReference>
<feature type="domain" description="Reverse transcriptase" evidence="7">
    <location>
        <begin position="545"/>
        <end position="723"/>
    </location>
</feature>
<dbReference type="FunFam" id="3.30.70.270:FF:000063">
    <property type="entry name" value="Zinc knuckle domaincontaining protein"/>
    <property type="match status" value="1"/>
</dbReference>
<evidence type="ECO:0000256" key="4">
    <source>
        <dbReference type="ARBA" id="ARBA00022759"/>
    </source>
</evidence>
<dbReference type="Gene3D" id="3.10.10.10">
    <property type="entry name" value="HIV Type 1 Reverse Transcriptase, subunit A, domain 1"/>
    <property type="match status" value="1"/>
</dbReference>
<evidence type="ECO:0000256" key="5">
    <source>
        <dbReference type="ARBA" id="ARBA00022918"/>
    </source>
</evidence>
<dbReference type="InterPro" id="IPR050951">
    <property type="entry name" value="Retrovirus_Pol_polyprotein"/>
</dbReference>
<dbReference type="FunFam" id="3.10.20.370:FF:000001">
    <property type="entry name" value="Retrovirus-related Pol polyprotein from transposon 17.6-like protein"/>
    <property type="match status" value="1"/>
</dbReference>
<accession>A0A5S6QLY6</accession>
<keyword evidence="4" id="KW-0255">Endonuclease</keyword>
<dbReference type="PANTHER" id="PTHR37984">
    <property type="entry name" value="PROTEIN CBG26694"/>
    <property type="match status" value="1"/>
</dbReference>
<dbReference type="InterPro" id="IPR021109">
    <property type="entry name" value="Peptidase_aspartic_dom_sf"/>
</dbReference>
<dbReference type="WBParaSite" id="TMUE_2000008351.1">
    <property type="protein sequence ID" value="TMUE_2000008351.1"/>
    <property type="gene ID" value="WBGene00300241"/>
</dbReference>
<evidence type="ECO:0000256" key="3">
    <source>
        <dbReference type="ARBA" id="ARBA00022722"/>
    </source>
</evidence>
<dbReference type="InterPro" id="IPR043502">
    <property type="entry name" value="DNA/RNA_pol_sf"/>
</dbReference>
<keyword evidence="4" id="KW-0378">Hydrolase</keyword>
<dbReference type="GO" id="GO:0003964">
    <property type="term" value="F:RNA-directed DNA polymerase activity"/>
    <property type="evidence" value="ECO:0007669"/>
    <property type="project" value="UniProtKB-KW"/>
</dbReference>
<keyword evidence="1" id="KW-0808">Transferase</keyword>
<keyword evidence="2" id="KW-0548">Nucleotidyltransferase</keyword>
<evidence type="ECO:0000313" key="8">
    <source>
        <dbReference type="Proteomes" id="UP000046395"/>
    </source>
</evidence>
<keyword evidence="5" id="KW-0695">RNA-directed DNA polymerase</keyword>
<sequence>MSNSPQIGDLLAALTEQQRTMATLIASLSQTSVGEGSSTKTSVPSFPAFDRTKEKWDVYVARLGQHFEAHRVLSDNRKRAYLLSWVGSDTFELLQKLFAGDDVTNVPYDSLVSKLSDYWKKSVHVMAARCLFYRQCLQPDQSYAEWIANLRGIGKDCQFLCPDEKCGKSYLDSLIRDVIVTNTPDEQVRVAALHQSNPSLAQVIQIAEAHEVTRKALTTMKQHPAEVIADVQQIGASVRPTKDGGKGLSLPSCSQCFRQHDRKVCRFRLAVCHRCKRKGHISEVCNAVPRARPHQVRYGERLKKKTAGGSPRPTSEQAVRLVSLKSSDDDALNGGSSVHYCTSLGDAEQVDSPSMRPLTERGTACWRENRKIWISLKVNGSPLVFQVDTGATSSMVGLRGWRQLGSPECVPTRQALQAYGGITIPTKGFLNVHVALGEEARRLTLLVTDSEQGSNLMGLDWIDAFGIQLPSCNATYSVDVRDVESAVKHITDKYEAVFRPNLGTCTLFKAHLILKPNAQPKVFKPRPLPFALMDAVKAEAQRFTDSGIYKPVPTSQWAAPIVVVKKSSGGIRICGDFKVTVIPQLEINQFPIPRLVELLVKLQHGQHFLKIDLADAYLQIELDEASKALMVVNTPFGLFQYQRLPFGVASAPAIFQQFMAQLISGVPGCAAYLDDIIVTGKDIADHVRNLEILFDRLTAAGLRCKLEKCTFFRPTVEYVGHIISANGIRPSERGVEAIRKLPCPRNLQELQVFIGKVNYYAKFLEDFAKDCAILNVLRQKNVPFVWTNEHQCAFERLKEKIANATLLVHFQEDLPVILATDASQHGVGAVLLHRYPDGTERPIAHASKTLNAQQKGYSQVEKEGLAIVFGVKKFHQYLYGRHFELLTDHKPLVSIFNPSKALPVMTAQRLQRWAITLMAYSFNIKYKCGSRHSNADALSRLPMGPDAEFDRAEAQWSELTDSDIDTGLFPVSSNELAQATARDAVLSRVVSLR</sequence>
<evidence type="ECO:0000256" key="2">
    <source>
        <dbReference type="ARBA" id="ARBA00022695"/>
    </source>
</evidence>
<dbReference type="CDD" id="cd01647">
    <property type="entry name" value="RT_LTR"/>
    <property type="match status" value="1"/>
</dbReference>
<dbReference type="Gene3D" id="3.30.70.270">
    <property type="match status" value="2"/>
</dbReference>
<dbReference type="PANTHER" id="PTHR37984:SF5">
    <property type="entry name" value="PROTEIN NYNRIN-LIKE"/>
    <property type="match status" value="1"/>
</dbReference>
<evidence type="ECO:0000259" key="7">
    <source>
        <dbReference type="PROSITE" id="PS50878"/>
    </source>
</evidence>
<dbReference type="AlphaFoldDB" id="A0A5S6QLY6"/>